<evidence type="ECO:0000256" key="1">
    <source>
        <dbReference type="ARBA" id="ARBA00022737"/>
    </source>
</evidence>
<dbReference type="InterPro" id="IPR018247">
    <property type="entry name" value="EF_Hand_1_Ca_BS"/>
</dbReference>
<keyword evidence="1" id="KW-0677">Repeat</keyword>
<dbReference type="SUPFAM" id="SSF47473">
    <property type="entry name" value="EF-hand"/>
    <property type="match status" value="1"/>
</dbReference>
<sequence length="243" mass="26003">MIAAQRTSARAARPSAGAAPCARAPRVPVASGRRGARLPARSIPLPSTDVIADADSAKLDKLMKCFKMADVDGNGAIDKQELRMLLESVEEGLSYLMAWEGSFPNDKLDAIFEKYDADKSGTITFDEFQSIVYDGLLLEGTLADYEHAFKAVDDSGNGTIGATELSELFKQLGQPISQDKLVDIFMKVGGWCTPAFLMWRGGEVVGQCSGANKERLEAAIRGALNEGELAGKEALYPPADVPA</sequence>
<dbReference type="GO" id="GO:0005509">
    <property type="term" value="F:calcium ion binding"/>
    <property type="evidence" value="ECO:0007669"/>
    <property type="project" value="InterPro"/>
</dbReference>
<keyword evidence="2" id="KW-0106">Calcium</keyword>
<dbReference type="PANTHER" id="PTHR23048:SF0">
    <property type="entry name" value="CALMODULIN LIKE 3"/>
    <property type="match status" value="1"/>
</dbReference>
<dbReference type="InterPro" id="IPR050230">
    <property type="entry name" value="CALM/Myosin/TropC-like"/>
</dbReference>
<dbReference type="Pfam" id="PF13202">
    <property type="entry name" value="EF-hand_5"/>
    <property type="match status" value="1"/>
</dbReference>
<dbReference type="GO" id="GO:0016460">
    <property type="term" value="C:myosin II complex"/>
    <property type="evidence" value="ECO:0007669"/>
    <property type="project" value="TreeGrafter"/>
</dbReference>
<evidence type="ECO:0000313" key="6">
    <source>
        <dbReference type="Proteomes" id="UP000247498"/>
    </source>
</evidence>
<dbReference type="Gene3D" id="1.10.238.10">
    <property type="entry name" value="EF-hand"/>
    <property type="match status" value="2"/>
</dbReference>
<keyword evidence="6" id="KW-1185">Reference proteome</keyword>
<dbReference type="Pfam" id="PF13499">
    <property type="entry name" value="EF-hand_7"/>
    <property type="match status" value="1"/>
</dbReference>
<accession>A0A2V0P1U2</accession>
<dbReference type="PROSITE" id="PS00018">
    <property type="entry name" value="EF_HAND_1"/>
    <property type="match status" value="3"/>
</dbReference>
<feature type="domain" description="EF-hand" evidence="4">
    <location>
        <begin position="140"/>
        <end position="175"/>
    </location>
</feature>
<feature type="compositionally biased region" description="Low complexity" evidence="3">
    <location>
        <begin position="1"/>
        <end position="31"/>
    </location>
</feature>
<feature type="domain" description="EF-hand" evidence="4">
    <location>
        <begin position="103"/>
        <end position="138"/>
    </location>
</feature>
<feature type="domain" description="EF-hand" evidence="4">
    <location>
        <begin position="57"/>
        <end position="92"/>
    </location>
</feature>
<comment type="caution">
    <text evidence="5">The sequence shown here is derived from an EMBL/GenBank/DDBJ whole genome shotgun (WGS) entry which is preliminary data.</text>
</comment>
<evidence type="ECO:0000256" key="3">
    <source>
        <dbReference type="SAM" id="MobiDB-lite"/>
    </source>
</evidence>
<dbReference type="InterPro" id="IPR002048">
    <property type="entry name" value="EF_hand_dom"/>
</dbReference>
<dbReference type="EMBL" id="BDRX01000042">
    <property type="protein sequence ID" value="GBF93539.1"/>
    <property type="molecule type" value="Genomic_DNA"/>
</dbReference>
<feature type="region of interest" description="Disordered" evidence="3">
    <location>
        <begin position="1"/>
        <end position="35"/>
    </location>
</feature>
<proteinExistence type="predicted"/>
<name>A0A2V0P1U2_9CHLO</name>
<evidence type="ECO:0000313" key="5">
    <source>
        <dbReference type="EMBL" id="GBF93539.1"/>
    </source>
</evidence>
<dbReference type="InParanoid" id="A0A2V0P1U2"/>
<dbReference type="AlphaFoldDB" id="A0A2V0P1U2"/>
<reference evidence="5 6" key="1">
    <citation type="journal article" date="2018" name="Sci. Rep.">
        <title>Raphidocelis subcapitata (=Pseudokirchneriella subcapitata) provides an insight into genome evolution and environmental adaptations in the Sphaeropleales.</title>
        <authorList>
            <person name="Suzuki S."/>
            <person name="Yamaguchi H."/>
            <person name="Nakajima N."/>
            <person name="Kawachi M."/>
        </authorList>
    </citation>
    <scope>NUCLEOTIDE SEQUENCE [LARGE SCALE GENOMIC DNA]</scope>
    <source>
        <strain evidence="5 6">NIES-35</strain>
    </source>
</reference>
<dbReference type="SMART" id="SM00054">
    <property type="entry name" value="EFh"/>
    <property type="match status" value="3"/>
</dbReference>
<dbReference type="STRING" id="307507.A0A2V0P1U2"/>
<dbReference type="CDD" id="cd00051">
    <property type="entry name" value="EFh"/>
    <property type="match status" value="1"/>
</dbReference>
<protein>
    <recommendedName>
        <fullName evidence="4">EF-hand domain-containing protein</fullName>
    </recommendedName>
</protein>
<evidence type="ECO:0000256" key="2">
    <source>
        <dbReference type="ARBA" id="ARBA00022837"/>
    </source>
</evidence>
<dbReference type="PROSITE" id="PS50222">
    <property type="entry name" value="EF_HAND_2"/>
    <property type="match status" value="3"/>
</dbReference>
<gene>
    <name evidence="5" type="ORF">Rsub_06259</name>
</gene>
<dbReference type="OrthoDB" id="26525at2759"/>
<dbReference type="Proteomes" id="UP000247498">
    <property type="component" value="Unassembled WGS sequence"/>
</dbReference>
<dbReference type="PANTHER" id="PTHR23048">
    <property type="entry name" value="MYOSIN LIGHT CHAIN 1, 3"/>
    <property type="match status" value="1"/>
</dbReference>
<evidence type="ECO:0000259" key="4">
    <source>
        <dbReference type="PROSITE" id="PS50222"/>
    </source>
</evidence>
<organism evidence="5 6">
    <name type="scientific">Raphidocelis subcapitata</name>
    <dbReference type="NCBI Taxonomy" id="307507"/>
    <lineage>
        <taxon>Eukaryota</taxon>
        <taxon>Viridiplantae</taxon>
        <taxon>Chlorophyta</taxon>
        <taxon>core chlorophytes</taxon>
        <taxon>Chlorophyceae</taxon>
        <taxon>CS clade</taxon>
        <taxon>Sphaeropleales</taxon>
        <taxon>Selenastraceae</taxon>
        <taxon>Raphidocelis</taxon>
    </lineage>
</organism>
<dbReference type="InterPro" id="IPR011992">
    <property type="entry name" value="EF-hand-dom_pair"/>
</dbReference>